<dbReference type="Gene3D" id="4.10.280.10">
    <property type="entry name" value="Helix-loop-helix DNA-binding domain"/>
    <property type="match status" value="1"/>
</dbReference>
<feature type="compositionally biased region" description="Basic and acidic residues" evidence="5">
    <location>
        <begin position="344"/>
        <end position="358"/>
    </location>
</feature>
<keyword evidence="3" id="KW-0804">Transcription</keyword>
<dbReference type="InterPro" id="IPR025610">
    <property type="entry name" value="MYC/MYB_N"/>
</dbReference>
<feature type="compositionally biased region" description="Basic residues" evidence="5">
    <location>
        <begin position="334"/>
        <end position="343"/>
    </location>
</feature>
<comment type="subcellular location">
    <subcellularLocation>
        <location evidence="1">Nucleus</location>
    </subcellularLocation>
</comment>
<reference evidence="7" key="1">
    <citation type="submission" date="2024-03" db="EMBL/GenBank/DDBJ databases">
        <authorList>
            <consortium name="ELIXIR-Norway"/>
            <consortium name="Elixir Norway"/>
        </authorList>
    </citation>
    <scope>NUCLEOTIDE SEQUENCE</scope>
</reference>
<evidence type="ECO:0000256" key="3">
    <source>
        <dbReference type="ARBA" id="ARBA00023163"/>
    </source>
</evidence>
<evidence type="ECO:0000256" key="5">
    <source>
        <dbReference type="SAM" id="MobiDB-lite"/>
    </source>
</evidence>
<keyword evidence="8" id="KW-1185">Reference proteome</keyword>
<name>A0ABP1ABC0_9BRYO</name>
<accession>A0ABP1ABC0</accession>
<dbReference type="PANTHER" id="PTHR11514">
    <property type="entry name" value="MYC"/>
    <property type="match status" value="1"/>
</dbReference>
<feature type="region of interest" description="Disordered" evidence="5">
    <location>
        <begin position="322"/>
        <end position="358"/>
    </location>
</feature>
<evidence type="ECO:0000256" key="4">
    <source>
        <dbReference type="ARBA" id="ARBA00023242"/>
    </source>
</evidence>
<dbReference type="InterPro" id="IPR045084">
    <property type="entry name" value="AIB/MYC-like"/>
</dbReference>
<evidence type="ECO:0000313" key="8">
    <source>
        <dbReference type="Proteomes" id="UP001497522"/>
    </source>
</evidence>
<proteinExistence type="predicted"/>
<evidence type="ECO:0000313" key="7">
    <source>
        <dbReference type="EMBL" id="CAK9859824.1"/>
    </source>
</evidence>
<organism evidence="7 8">
    <name type="scientific">Sphagnum jensenii</name>
    <dbReference type="NCBI Taxonomy" id="128206"/>
    <lineage>
        <taxon>Eukaryota</taxon>
        <taxon>Viridiplantae</taxon>
        <taxon>Streptophyta</taxon>
        <taxon>Embryophyta</taxon>
        <taxon>Bryophyta</taxon>
        <taxon>Sphagnophytina</taxon>
        <taxon>Sphagnopsida</taxon>
        <taxon>Sphagnales</taxon>
        <taxon>Sphagnaceae</taxon>
        <taxon>Sphagnum</taxon>
    </lineage>
</organism>
<dbReference type="SMART" id="SM00353">
    <property type="entry name" value="HLH"/>
    <property type="match status" value="1"/>
</dbReference>
<dbReference type="PROSITE" id="PS50888">
    <property type="entry name" value="BHLH"/>
    <property type="match status" value="1"/>
</dbReference>
<keyword evidence="2" id="KW-0805">Transcription regulation</keyword>
<feature type="domain" description="BHLH" evidence="6">
    <location>
        <begin position="347"/>
        <end position="396"/>
    </location>
</feature>
<feature type="region of interest" description="Disordered" evidence="5">
    <location>
        <begin position="266"/>
        <end position="307"/>
    </location>
</feature>
<feature type="compositionally biased region" description="Polar residues" evidence="5">
    <location>
        <begin position="266"/>
        <end position="301"/>
    </location>
</feature>
<feature type="region of interest" description="Disordered" evidence="5">
    <location>
        <begin position="402"/>
        <end position="433"/>
    </location>
</feature>
<dbReference type="Pfam" id="PF22754">
    <property type="entry name" value="bHLH-TF_ACT-like_plant"/>
    <property type="match status" value="1"/>
</dbReference>
<dbReference type="PANTHER" id="PTHR11514:SF43">
    <property type="entry name" value="TRANSCRIPTION FACTOR MYC2"/>
    <property type="match status" value="1"/>
</dbReference>
<dbReference type="InterPro" id="IPR011598">
    <property type="entry name" value="bHLH_dom"/>
</dbReference>
<dbReference type="Proteomes" id="UP001497522">
    <property type="component" value="Chromosome 10"/>
</dbReference>
<sequence length="528" mass="58617">MDAQMQSLWQTAESADHAMIEAFMGTGGFGLPNYSGQGQEDLGTSAAAGLELSETVLLRRLHSLVEETSLNWTYGIFWQLSASPTGELLLGWGDGYYKGPKESEINEMKLADRGDREEDQQQVRRKVLQELQALVCCSEDDVSDNVTDTEWFYLVSMSYSFPQGVGIPGQALATAQHVWLVEANKASEHISIRAHLAKMAGIQTILCVPTRNGVVELGSTDLIAENWDVVQQVRLVFDELTWGPNEVQTMSQCLLMHAEANLQQQNASVRSLPETSGSITSFSQEQQSKTVGPPVSSNVHSSSDHMEWNGLESEVEASFKENGVECSLSTGPRPPRKRGRKPANNREEPLNHVEAERQRREKLNQRFYALRSVVPNVSKMDKASLLGDAITYINELQSKLQEAEFPREQSGNSTKEGLSAKPQGSSNSTSVMGTYFTKRTPDINVHILGDEAMIRVNCLRDTCSITNLMMSLQDLHLEVQHSNTSAIEDALLHIIIVRMKGAERLTEEQLSAALKRACESYQPHVEVY</sequence>
<dbReference type="InterPro" id="IPR054502">
    <property type="entry name" value="bHLH-TF_ACT-like_plant"/>
</dbReference>
<evidence type="ECO:0000259" key="6">
    <source>
        <dbReference type="PROSITE" id="PS50888"/>
    </source>
</evidence>
<evidence type="ECO:0000256" key="1">
    <source>
        <dbReference type="ARBA" id="ARBA00004123"/>
    </source>
</evidence>
<keyword evidence="4" id="KW-0539">Nucleus</keyword>
<feature type="compositionally biased region" description="Polar residues" evidence="5">
    <location>
        <begin position="409"/>
        <end position="432"/>
    </location>
</feature>
<gene>
    <name evidence="7" type="ORF">CSSPJE1EN2_LOCUS2819</name>
</gene>
<dbReference type="CDD" id="cd11449">
    <property type="entry name" value="bHLH_AtAIB_like"/>
    <property type="match status" value="1"/>
</dbReference>
<protein>
    <recommendedName>
        <fullName evidence="6">BHLH domain-containing protein</fullName>
    </recommendedName>
</protein>
<dbReference type="Pfam" id="PF14215">
    <property type="entry name" value="bHLH-MYC_N"/>
    <property type="match status" value="1"/>
</dbReference>
<evidence type="ECO:0000256" key="2">
    <source>
        <dbReference type="ARBA" id="ARBA00023015"/>
    </source>
</evidence>
<dbReference type="Pfam" id="PF00010">
    <property type="entry name" value="HLH"/>
    <property type="match status" value="1"/>
</dbReference>
<dbReference type="InterPro" id="IPR036638">
    <property type="entry name" value="HLH_DNA-bd_sf"/>
</dbReference>
<dbReference type="EMBL" id="OZ023711">
    <property type="protein sequence ID" value="CAK9859824.1"/>
    <property type="molecule type" value="Genomic_DNA"/>
</dbReference>
<dbReference type="SUPFAM" id="SSF47459">
    <property type="entry name" value="HLH, helix-loop-helix DNA-binding domain"/>
    <property type="match status" value="1"/>
</dbReference>